<dbReference type="AlphaFoldDB" id="A0A0F9GWA5"/>
<gene>
    <name evidence="1" type="ORF">LCGC14_1777630</name>
</gene>
<comment type="caution">
    <text evidence="1">The sequence shown here is derived from an EMBL/GenBank/DDBJ whole genome shotgun (WGS) entry which is preliminary data.</text>
</comment>
<organism evidence="1">
    <name type="scientific">marine sediment metagenome</name>
    <dbReference type="NCBI Taxonomy" id="412755"/>
    <lineage>
        <taxon>unclassified sequences</taxon>
        <taxon>metagenomes</taxon>
        <taxon>ecological metagenomes</taxon>
    </lineage>
</organism>
<accession>A0A0F9GWA5</accession>
<reference evidence="1" key="1">
    <citation type="journal article" date="2015" name="Nature">
        <title>Complex archaea that bridge the gap between prokaryotes and eukaryotes.</title>
        <authorList>
            <person name="Spang A."/>
            <person name="Saw J.H."/>
            <person name="Jorgensen S.L."/>
            <person name="Zaremba-Niedzwiedzka K."/>
            <person name="Martijn J."/>
            <person name="Lind A.E."/>
            <person name="van Eijk R."/>
            <person name="Schleper C."/>
            <person name="Guy L."/>
            <person name="Ettema T.J."/>
        </authorList>
    </citation>
    <scope>NUCLEOTIDE SEQUENCE</scope>
</reference>
<proteinExistence type="predicted"/>
<dbReference type="EMBL" id="LAZR01016760">
    <property type="protein sequence ID" value="KKM03120.1"/>
    <property type="molecule type" value="Genomic_DNA"/>
</dbReference>
<sequence length="588" mass="61998">MPIPLTPQFNIDEIIDKLRKEYAPLNHNHSGSDTPRIEFGQIVLPAYGYIRAGQSAYNTGTGFYLGADDGTPRFSIGNSAGNYLIWDGANLSITGILTATSGAIGGWTIDATSIYTGTEDHTGYTANAGDITIYSNGTDSSIHAKNWYIDTAGNLTCAGATIGGSTISTPTIIGIQSGSEIAIQGWTSTLVFTATAADTVNWSVGNDETITLLDGTVYTIVANDTGAMAALTYIYLDIATSITELQHSDTASDAVGTGKILVAIAEDNAAGSDATIQVFGGAGGMVIKAANIAAYTITANEILANTITAAEITGTTLSGIFADLGTITAGNITIDASGYIKGGQTAYNTGTGFWLGYDTTAYKFSIGDANNYFKYDGNILNIRGLIQMGTFYFLGNFNDGLTEDITGSAVITRDLLMTELKTGATDDSIARLTSPEITTTLHSDELTFSGKQKFGVFLTSSITGIDTFAFAGILEGVNINITSVVDTIRHIGFYIYYDGADRIILATNANGTTQTTTQVSTANGYLSLRFERVGNNIKFYINDTLQATHTTNVPSGGGDSPHIEFAIGNNVGDDENLFISNNYQLVTF</sequence>
<evidence type="ECO:0000313" key="1">
    <source>
        <dbReference type="EMBL" id="KKM03120.1"/>
    </source>
</evidence>
<protein>
    <submittedName>
        <fullName evidence="1">Uncharacterized protein</fullName>
    </submittedName>
</protein>
<name>A0A0F9GWA5_9ZZZZ</name>